<dbReference type="InterPro" id="IPR050474">
    <property type="entry name" value="Hel308_SKI2-like"/>
</dbReference>
<feature type="domain" description="Helicase ATP-binding" evidence="5">
    <location>
        <begin position="294"/>
        <end position="472"/>
    </location>
</feature>
<dbReference type="PANTHER" id="PTHR47961:SF6">
    <property type="entry name" value="DNA-DIRECTED DNA POLYMERASE"/>
    <property type="match status" value="1"/>
</dbReference>
<dbReference type="PANTHER" id="PTHR47961">
    <property type="entry name" value="DNA POLYMERASE THETA, PUTATIVE (AFU_ORTHOLOGUE AFUA_1G05260)-RELATED"/>
    <property type="match status" value="1"/>
</dbReference>
<dbReference type="Proteomes" id="UP001611075">
    <property type="component" value="Unassembled WGS sequence"/>
</dbReference>
<dbReference type="PROSITE" id="PS51192">
    <property type="entry name" value="HELICASE_ATP_BIND_1"/>
    <property type="match status" value="1"/>
</dbReference>
<dbReference type="SMART" id="SM00487">
    <property type="entry name" value="DEXDc"/>
    <property type="match status" value="1"/>
</dbReference>
<comment type="caution">
    <text evidence="7">The sequence shown here is derived from an EMBL/GenBank/DDBJ whole genome shotgun (WGS) entry which is preliminary data.</text>
</comment>
<keyword evidence="2" id="KW-0378">Hydrolase</keyword>
<evidence type="ECO:0000313" key="8">
    <source>
        <dbReference type="Proteomes" id="UP001611075"/>
    </source>
</evidence>
<evidence type="ECO:0000256" key="1">
    <source>
        <dbReference type="ARBA" id="ARBA00022741"/>
    </source>
</evidence>
<evidence type="ECO:0000313" key="7">
    <source>
        <dbReference type="EMBL" id="MFI0797205.1"/>
    </source>
</evidence>
<keyword evidence="1" id="KW-0547">Nucleotide-binding</keyword>
<sequence length="1180" mass="128295">MERALDLALLRGALGGRTGLPTAEQLQDLLANAETQLFLRRSEISDDLLDTAWYLHSVASVSQARERYTLARQRDAFAVSAHIFDLALQGEGRWSRAERLTFGFAAAIGYRRGGQDPNATAVFNNLRNDVTVEPPVLGHIDMLAVEAGLAFLSFETRTLFSWFGAWRRQLGSLAELVQLDTLTTTAYGTTDAVVRGADDLLHYLARGSATRRSRAEALLLAAALGESGPGEPDARWVAAHLLTLSGEAIAGSVWNPLLLPPDLPDAVRHSFTMASPPVLTLWEPQRELLTRTPSPFAAEVRRLALSVPTSGGKTLVAQLLSVAHLAAASTSVCYVSPTRTLGREVRRAMASRLRILQKEVGTEQPDHPAMSGSDPFDFLRLFSAPVFDERPPDVDVMTPERLANLLRHDADAVLARFGLFIFDEAQLIKERGRGFTLESVISYLHFRTQGSDHRIVLISAAMGNAGQVAQWLDPSGDAQLFESQWRGPRRLHALYGTTPRWTGATSTKQARKQEFPYRLGIPLHGSVRLRLSDGRPVVALETTQPIGALVLKAPTGTLDAKGLKKDSTKSTKNYEIASAMIAMLGHAGSVLVVAPTRTSAQRLAQALAGQLDENPATAPIVEFVRGQLGDDHPLVDVLRHGVGFHHAGLPIEVLEAIEEAVRLDLLRFLTCTSTLTDGVNLPVRTVVIYDETYEGMPEDLRLQGARLVNAMGRAGRAGKETEGWIILVRAAASEVTFDDLNPSQDQLTITSTLATDNALEVFAALEAAQRDNQDALFSEAVGIAAGFIGFIWFVLAAGEATGTPPEDTDLHRLIDSTLAAHQLTAPQRAQLEAVAESVRQAYQRTDPAQRRSWARAGTSIGTARQLYVMANEVYARITASDAPDLATPQSAIYLLTQLGIIDRLLSLPENETPWQFRTSLNGPLIPVSAENLLADWINGKTLTEMANTHLAAASQPAWRIERLVDSVSMHFEHYLAWTLGALTEMVNTRLSDADEVVRLCTDLGTYVRYGVAAPHALIMMTSGVRSRGLANRIVAQLPPGLPSEISELQKWLNGMSLTEWRSRFAATNPEILDLLDLTRDRGRSLLRSLLETGSVAVVVHWTTEDPPDPSQALALHAVDGEPAPASTGVYADGILHGHVTPQEQADVHSILETGMDLEIEIDSASTPPRLVLRLTAGFAS</sequence>
<dbReference type="PROSITE" id="PS51194">
    <property type="entry name" value="HELICASE_CTER"/>
    <property type="match status" value="1"/>
</dbReference>
<dbReference type="Pfam" id="PF00271">
    <property type="entry name" value="Helicase_C"/>
    <property type="match status" value="1"/>
</dbReference>
<dbReference type="GO" id="GO:0004386">
    <property type="term" value="F:helicase activity"/>
    <property type="evidence" value="ECO:0007669"/>
    <property type="project" value="UniProtKB-KW"/>
</dbReference>
<dbReference type="InterPro" id="IPR011545">
    <property type="entry name" value="DEAD/DEAH_box_helicase_dom"/>
</dbReference>
<keyword evidence="8" id="KW-1185">Reference proteome</keyword>
<evidence type="ECO:0000259" key="5">
    <source>
        <dbReference type="PROSITE" id="PS51192"/>
    </source>
</evidence>
<dbReference type="InterPro" id="IPR001650">
    <property type="entry name" value="Helicase_C-like"/>
</dbReference>
<dbReference type="SMART" id="SM00490">
    <property type="entry name" value="HELICc"/>
    <property type="match status" value="1"/>
</dbReference>
<accession>A0ABW7SU08</accession>
<gene>
    <name evidence="7" type="ORF">ACH4OY_31700</name>
</gene>
<evidence type="ECO:0000256" key="3">
    <source>
        <dbReference type="ARBA" id="ARBA00022806"/>
    </source>
</evidence>
<dbReference type="Pfam" id="PF00270">
    <property type="entry name" value="DEAD"/>
    <property type="match status" value="1"/>
</dbReference>
<organism evidence="7 8">
    <name type="scientific">Micromonospora rubida</name>
    <dbReference type="NCBI Taxonomy" id="2697657"/>
    <lineage>
        <taxon>Bacteria</taxon>
        <taxon>Bacillati</taxon>
        <taxon>Actinomycetota</taxon>
        <taxon>Actinomycetes</taxon>
        <taxon>Micromonosporales</taxon>
        <taxon>Micromonosporaceae</taxon>
        <taxon>Micromonospora</taxon>
    </lineage>
</organism>
<evidence type="ECO:0000259" key="6">
    <source>
        <dbReference type="PROSITE" id="PS51194"/>
    </source>
</evidence>
<reference evidence="7 8" key="1">
    <citation type="submission" date="2024-10" db="EMBL/GenBank/DDBJ databases">
        <title>The Natural Products Discovery Center: Release of the First 8490 Sequenced Strains for Exploring Actinobacteria Biosynthetic Diversity.</title>
        <authorList>
            <person name="Kalkreuter E."/>
            <person name="Kautsar S.A."/>
            <person name="Yang D."/>
            <person name="Bader C.D."/>
            <person name="Teijaro C.N."/>
            <person name="Fluegel L."/>
            <person name="Davis C.M."/>
            <person name="Simpson J.R."/>
            <person name="Lauterbach L."/>
            <person name="Steele A.D."/>
            <person name="Gui C."/>
            <person name="Meng S."/>
            <person name="Li G."/>
            <person name="Viehrig K."/>
            <person name="Ye F."/>
            <person name="Su P."/>
            <person name="Kiefer A.F."/>
            <person name="Nichols A."/>
            <person name="Cepeda A.J."/>
            <person name="Yan W."/>
            <person name="Fan B."/>
            <person name="Jiang Y."/>
            <person name="Adhikari A."/>
            <person name="Zheng C.-J."/>
            <person name="Schuster L."/>
            <person name="Cowan T.M."/>
            <person name="Smanski M.J."/>
            <person name="Chevrette M.G."/>
            <person name="De Carvalho L.P.S."/>
            <person name="Shen B."/>
        </authorList>
    </citation>
    <scope>NUCLEOTIDE SEQUENCE [LARGE SCALE GENOMIC DNA]</scope>
    <source>
        <strain evidence="7 8">NPDC021253</strain>
    </source>
</reference>
<name>A0ABW7SU08_9ACTN</name>
<dbReference type="EMBL" id="JBIRPU010000053">
    <property type="protein sequence ID" value="MFI0797205.1"/>
    <property type="molecule type" value="Genomic_DNA"/>
</dbReference>
<keyword evidence="4" id="KW-0067">ATP-binding</keyword>
<evidence type="ECO:0000256" key="4">
    <source>
        <dbReference type="ARBA" id="ARBA00022840"/>
    </source>
</evidence>
<evidence type="ECO:0000256" key="2">
    <source>
        <dbReference type="ARBA" id="ARBA00022801"/>
    </source>
</evidence>
<keyword evidence="3 7" id="KW-0347">Helicase</keyword>
<dbReference type="InterPro" id="IPR014001">
    <property type="entry name" value="Helicase_ATP-bd"/>
</dbReference>
<dbReference type="RefSeq" id="WP_396685994.1">
    <property type="nucleotide sequence ID" value="NZ_JBIRPU010000053.1"/>
</dbReference>
<dbReference type="InterPro" id="IPR027417">
    <property type="entry name" value="P-loop_NTPase"/>
</dbReference>
<protein>
    <submittedName>
        <fullName evidence="7">DEAD/DEAH box helicase</fullName>
    </submittedName>
</protein>
<dbReference type="SUPFAM" id="SSF52540">
    <property type="entry name" value="P-loop containing nucleoside triphosphate hydrolases"/>
    <property type="match status" value="1"/>
</dbReference>
<dbReference type="Gene3D" id="3.40.50.300">
    <property type="entry name" value="P-loop containing nucleotide triphosphate hydrolases"/>
    <property type="match status" value="2"/>
</dbReference>
<feature type="domain" description="Helicase C-terminal" evidence="6">
    <location>
        <begin position="575"/>
        <end position="769"/>
    </location>
</feature>
<proteinExistence type="predicted"/>